<protein>
    <submittedName>
        <fullName evidence="7">Serine carboxypeptidase S28-domain-containing protein</fullName>
    </submittedName>
</protein>
<dbReference type="EMBL" id="JARIHO010000001">
    <property type="protein sequence ID" value="KAJ7368763.1"/>
    <property type="molecule type" value="Genomic_DNA"/>
</dbReference>
<comment type="similarity">
    <text evidence="1">Belongs to the peptidase S28 family.</text>
</comment>
<evidence type="ECO:0000256" key="3">
    <source>
        <dbReference type="ARBA" id="ARBA00022729"/>
    </source>
</evidence>
<name>A0AAD7AW31_9AGAR</name>
<dbReference type="InterPro" id="IPR029058">
    <property type="entry name" value="AB_hydrolase_fold"/>
</dbReference>
<dbReference type="GO" id="GO:0070008">
    <property type="term" value="F:serine-type exopeptidase activity"/>
    <property type="evidence" value="ECO:0007669"/>
    <property type="project" value="InterPro"/>
</dbReference>
<dbReference type="SUPFAM" id="SSF53474">
    <property type="entry name" value="alpha/beta-Hydrolases"/>
    <property type="match status" value="1"/>
</dbReference>
<dbReference type="Gene3D" id="3.40.50.1820">
    <property type="entry name" value="alpha/beta hydrolase"/>
    <property type="match status" value="2"/>
</dbReference>
<evidence type="ECO:0000256" key="5">
    <source>
        <dbReference type="ARBA" id="ARBA00023180"/>
    </source>
</evidence>
<evidence type="ECO:0000313" key="7">
    <source>
        <dbReference type="EMBL" id="KAJ7368763.1"/>
    </source>
</evidence>
<reference evidence="7" key="1">
    <citation type="submission" date="2023-03" db="EMBL/GenBank/DDBJ databases">
        <title>Massive genome expansion in bonnet fungi (Mycena s.s.) driven by repeated elements and novel gene families across ecological guilds.</title>
        <authorList>
            <consortium name="Lawrence Berkeley National Laboratory"/>
            <person name="Harder C.B."/>
            <person name="Miyauchi S."/>
            <person name="Viragh M."/>
            <person name="Kuo A."/>
            <person name="Thoen E."/>
            <person name="Andreopoulos B."/>
            <person name="Lu D."/>
            <person name="Skrede I."/>
            <person name="Drula E."/>
            <person name="Henrissat B."/>
            <person name="Morin E."/>
            <person name="Kohler A."/>
            <person name="Barry K."/>
            <person name="LaButti K."/>
            <person name="Morin E."/>
            <person name="Salamov A."/>
            <person name="Lipzen A."/>
            <person name="Mereny Z."/>
            <person name="Hegedus B."/>
            <person name="Baldrian P."/>
            <person name="Stursova M."/>
            <person name="Weitz H."/>
            <person name="Taylor A."/>
            <person name="Grigoriev I.V."/>
            <person name="Nagy L.G."/>
            <person name="Martin F."/>
            <person name="Kauserud H."/>
        </authorList>
    </citation>
    <scope>NUCLEOTIDE SEQUENCE</scope>
    <source>
        <strain evidence="7">CBHHK002</strain>
    </source>
</reference>
<evidence type="ECO:0000313" key="8">
    <source>
        <dbReference type="Proteomes" id="UP001218218"/>
    </source>
</evidence>
<keyword evidence="5" id="KW-0325">Glycoprotein</keyword>
<keyword evidence="2" id="KW-0645">Protease</keyword>
<keyword evidence="4" id="KW-0378">Hydrolase</keyword>
<keyword evidence="8" id="KW-1185">Reference proteome</keyword>
<comment type="caution">
    <text evidence="7">The sequence shown here is derived from an EMBL/GenBank/DDBJ whole genome shotgun (WGS) entry which is preliminary data.</text>
</comment>
<dbReference type="PANTHER" id="PTHR11010">
    <property type="entry name" value="PROTEASE S28 PRO-X CARBOXYPEPTIDASE-RELATED"/>
    <property type="match status" value="1"/>
</dbReference>
<dbReference type="AlphaFoldDB" id="A0AAD7AW31"/>
<proteinExistence type="inferred from homology"/>
<dbReference type="Proteomes" id="UP001218218">
    <property type="component" value="Unassembled WGS sequence"/>
</dbReference>
<dbReference type="GO" id="GO:0006508">
    <property type="term" value="P:proteolysis"/>
    <property type="evidence" value="ECO:0007669"/>
    <property type="project" value="UniProtKB-KW"/>
</dbReference>
<keyword evidence="7" id="KW-0121">Carboxypeptidase</keyword>
<dbReference type="InterPro" id="IPR008758">
    <property type="entry name" value="Peptidase_S28"/>
</dbReference>
<evidence type="ECO:0000256" key="6">
    <source>
        <dbReference type="SAM" id="SignalP"/>
    </source>
</evidence>
<dbReference type="GO" id="GO:0008239">
    <property type="term" value="F:dipeptidyl-peptidase activity"/>
    <property type="evidence" value="ECO:0007669"/>
    <property type="project" value="TreeGrafter"/>
</dbReference>
<evidence type="ECO:0000256" key="1">
    <source>
        <dbReference type="ARBA" id="ARBA00011079"/>
    </source>
</evidence>
<dbReference type="PANTHER" id="PTHR11010:SF23">
    <property type="entry name" value="SERINE PEPTIDASE"/>
    <property type="match status" value="1"/>
</dbReference>
<feature type="chain" id="PRO_5042195570" evidence="6">
    <location>
        <begin position="18"/>
        <end position="554"/>
    </location>
</feature>
<dbReference type="GO" id="GO:0004180">
    <property type="term" value="F:carboxypeptidase activity"/>
    <property type="evidence" value="ECO:0007669"/>
    <property type="project" value="UniProtKB-KW"/>
</dbReference>
<evidence type="ECO:0000256" key="2">
    <source>
        <dbReference type="ARBA" id="ARBA00022670"/>
    </source>
</evidence>
<sequence>MLLRLSLVAASLALVQALSDGRPHANFMRKPTIPIVPVEHTAPVTSRNGTVLPPYNTTYTFQQLIDHNNPSLGTFTQRYWHTYEFYEEGGPIILFTPGEANAAPYSGYLTNATVNGQIAQQENGAAVVLEHRFYGLSNPLPDLSVKSLRLHTLQQAVDDLEYFTKNVVLPMPNGGKLTPATTPWILVGGSYSGALTSYTLVAKPGLFAAGYASSAVVETILDFWQYFEPERLFMPANCSADIERVISHIDQVFTGSDKKAIQAIKDSFGMGDVTHLDDVAGSLRNNLWDWQGLSLTIGPGAQFFNFCDALEVKNGVNAPAEGWGLTHALDAWSSYWSTTYLSLICGGDDAEDCLGSYNTSQAYWTDTSIDNAGRSWFWIVCNEVGFLQESPPPGIPSLVTRLVQPSYDLRQCQQMFPAAFPKPPTVQTARTNRVYDGWNVSTSNLFFANGQRDPWRYATVSAPGVTVKSTPSQPIAVGEGYHCADLLTREGLANPSVLAVQAKGLASIKTWIAAWKPSAKAKALGVRQLEGGKPGAGSTGLAKPLQGWFRMPVL</sequence>
<accession>A0AAD7AW31</accession>
<gene>
    <name evidence="7" type="ORF">DFH08DRAFT_832180</name>
</gene>
<keyword evidence="3 6" id="KW-0732">Signal</keyword>
<dbReference type="Pfam" id="PF05577">
    <property type="entry name" value="Peptidase_S28"/>
    <property type="match status" value="2"/>
</dbReference>
<organism evidence="7 8">
    <name type="scientific">Mycena albidolilacea</name>
    <dbReference type="NCBI Taxonomy" id="1033008"/>
    <lineage>
        <taxon>Eukaryota</taxon>
        <taxon>Fungi</taxon>
        <taxon>Dikarya</taxon>
        <taxon>Basidiomycota</taxon>
        <taxon>Agaricomycotina</taxon>
        <taxon>Agaricomycetes</taxon>
        <taxon>Agaricomycetidae</taxon>
        <taxon>Agaricales</taxon>
        <taxon>Marasmiineae</taxon>
        <taxon>Mycenaceae</taxon>
        <taxon>Mycena</taxon>
    </lineage>
</organism>
<evidence type="ECO:0000256" key="4">
    <source>
        <dbReference type="ARBA" id="ARBA00022801"/>
    </source>
</evidence>
<feature type="signal peptide" evidence="6">
    <location>
        <begin position="1"/>
        <end position="17"/>
    </location>
</feature>